<proteinExistence type="predicted"/>
<protein>
    <submittedName>
        <fullName evidence="6">TetR family transcriptional regulator</fullName>
    </submittedName>
</protein>
<dbReference type="AlphaFoldDB" id="A0A542ZM74"/>
<dbReference type="InterPro" id="IPR050109">
    <property type="entry name" value="HTH-type_TetR-like_transc_reg"/>
</dbReference>
<evidence type="ECO:0000256" key="4">
    <source>
        <dbReference type="PROSITE-ProRule" id="PRU00335"/>
    </source>
</evidence>
<accession>A0A542ZM74</accession>
<dbReference type="PROSITE" id="PS01081">
    <property type="entry name" value="HTH_TETR_1"/>
    <property type="match status" value="1"/>
</dbReference>
<dbReference type="Pfam" id="PF00440">
    <property type="entry name" value="TetR_N"/>
    <property type="match status" value="1"/>
</dbReference>
<feature type="DNA-binding region" description="H-T-H motif" evidence="4">
    <location>
        <begin position="37"/>
        <end position="56"/>
    </location>
</feature>
<evidence type="ECO:0000259" key="5">
    <source>
        <dbReference type="PROSITE" id="PS50977"/>
    </source>
</evidence>
<sequence>MSSTKRPPGRPRRAATEQAIADAARVVLAREGVARMSIEQVAQEAGVAKTTVYRRWPSKVELAVDAVAATFDAITLTDQGSLLADLREGIGQAATLLSDPSISGAYAALLAESARDPHGVGTLVRGTLAEKLHGIVGDCVQRGIARGEIDPGSVDVDLLGDLVVGTVLHRALMTGSADAGFVEALIALLADVADARAQKRAGSR</sequence>
<gene>
    <name evidence="6" type="ORF">FB474_2688</name>
</gene>
<dbReference type="SUPFAM" id="SSF46689">
    <property type="entry name" value="Homeodomain-like"/>
    <property type="match status" value="1"/>
</dbReference>
<evidence type="ECO:0000313" key="6">
    <source>
        <dbReference type="EMBL" id="TQL61280.1"/>
    </source>
</evidence>
<dbReference type="Gene3D" id="1.10.10.60">
    <property type="entry name" value="Homeodomain-like"/>
    <property type="match status" value="1"/>
</dbReference>
<dbReference type="InterPro" id="IPR011075">
    <property type="entry name" value="TetR_C"/>
</dbReference>
<organism evidence="6 7">
    <name type="scientific">Oryzihumus leptocrescens</name>
    <dbReference type="NCBI Taxonomy" id="297536"/>
    <lineage>
        <taxon>Bacteria</taxon>
        <taxon>Bacillati</taxon>
        <taxon>Actinomycetota</taxon>
        <taxon>Actinomycetes</taxon>
        <taxon>Micrococcales</taxon>
        <taxon>Intrasporangiaceae</taxon>
        <taxon>Oryzihumus</taxon>
    </lineage>
</organism>
<dbReference type="InterPro" id="IPR001647">
    <property type="entry name" value="HTH_TetR"/>
</dbReference>
<keyword evidence="1" id="KW-0805">Transcription regulation</keyword>
<name>A0A542ZM74_9MICO</name>
<keyword evidence="7" id="KW-1185">Reference proteome</keyword>
<evidence type="ECO:0000256" key="1">
    <source>
        <dbReference type="ARBA" id="ARBA00023015"/>
    </source>
</evidence>
<dbReference type="PANTHER" id="PTHR30055">
    <property type="entry name" value="HTH-TYPE TRANSCRIPTIONAL REGULATOR RUTR"/>
    <property type="match status" value="1"/>
</dbReference>
<dbReference type="InterPro" id="IPR009057">
    <property type="entry name" value="Homeodomain-like_sf"/>
</dbReference>
<dbReference type="PANTHER" id="PTHR30055:SF230">
    <property type="entry name" value="TRANSCRIPTIONAL REGULATORY PROTEIN (PROBABLY TETR-FAMILY)-RELATED"/>
    <property type="match status" value="1"/>
</dbReference>
<dbReference type="Proteomes" id="UP000319514">
    <property type="component" value="Unassembled WGS sequence"/>
</dbReference>
<dbReference type="EMBL" id="VFOQ01000001">
    <property type="protein sequence ID" value="TQL61280.1"/>
    <property type="molecule type" value="Genomic_DNA"/>
</dbReference>
<dbReference type="InterPro" id="IPR023772">
    <property type="entry name" value="DNA-bd_HTH_TetR-type_CS"/>
</dbReference>
<dbReference type="GO" id="GO:0000976">
    <property type="term" value="F:transcription cis-regulatory region binding"/>
    <property type="evidence" value="ECO:0007669"/>
    <property type="project" value="TreeGrafter"/>
</dbReference>
<dbReference type="GO" id="GO:0003700">
    <property type="term" value="F:DNA-binding transcription factor activity"/>
    <property type="evidence" value="ECO:0007669"/>
    <property type="project" value="TreeGrafter"/>
</dbReference>
<reference evidence="6 7" key="1">
    <citation type="submission" date="2019-06" db="EMBL/GenBank/DDBJ databases">
        <title>Sequencing the genomes of 1000 actinobacteria strains.</title>
        <authorList>
            <person name="Klenk H.-P."/>
        </authorList>
    </citation>
    <scope>NUCLEOTIDE SEQUENCE [LARGE SCALE GENOMIC DNA]</scope>
    <source>
        <strain evidence="6 7">DSM 18082</strain>
    </source>
</reference>
<feature type="domain" description="HTH tetR-type" evidence="5">
    <location>
        <begin position="14"/>
        <end position="74"/>
    </location>
</feature>
<keyword evidence="2 4" id="KW-0238">DNA-binding</keyword>
<dbReference type="Pfam" id="PF16859">
    <property type="entry name" value="TetR_C_11"/>
    <property type="match status" value="1"/>
</dbReference>
<evidence type="ECO:0000313" key="7">
    <source>
        <dbReference type="Proteomes" id="UP000319514"/>
    </source>
</evidence>
<evidence type="ECO:0000256" key="2">
    <source>
        <dbReference type="ARBA" id="ARBA00023125"/>
    </source>
</evidence>
<evidence type="ECO:0000256" key="3">
    <source>
        <dbReference type="ARBA" id="ARBA00023163"/>
    </source>
</evidence>
<keyword evidence="3" id="KW-0804">Transcription</keyword>
<comment type="caution">
    <text evidence="6">The sequence shown here is derived from an EMBL/GenBank/DDBJ whole genome shotgun (WGS) entry which is preliminary data.</text>
</comment>
<dbReference type="PRINTS" id="PR00455">
    <property type="entry name" value="HTHTETR"/>
</dbReference>
<dbReference type="InterPro" id="IPR036271">
    <property type="entry name" value="Tet_transcr_reg_TetR-rel_C_sf"/>
</dbReference>
<dbReference type="SUPFAM" id="SSF48498">
    <property type="entry name" value="Tetracyclin repressor-like, C-terminal domain"/>
    <property type="match status" value="1"/>
</dbReference>
<dbReference type="Gene3D" id="1.10.357.10">
    <property type="entry name" value="Tetracycline Repressor, domain 2"/>
    <property type="match status" value="1"/>
</dbReference>
<dbReference type="PROSITE" id="PS50977">
    <property type="entry name" value="HTH_TETR_2"/>
    <property type="match status" value="1"/>
</dbReference>